<dbReference type="InterPro" id="IPR010998">
    <property type="entry name" value="Integrase_recombinase_N"/>
</dbReference>
<dbReference type="PROSITE" id="PS51898">
    <property type="entry name" value="TYR_RECOMBINASE"/>
    <property type="match status" value="1"/>
</dbReference>
<dbReference type="eggNOG" id="COG1598">
    <property type="taxonomic scope" value="Bacteria"/>
</dbReference>
<proteinExistence type="predicted"/>
<dbReference type="Proteomes" id="UP000005633">
    <property type="component" value="Chromosome"/>
</dbReference>
<evidence type="ECO:0000256" key="3">
    <source>
        <dbReference type="ARBA" id="ARBA00023172"/>
    </source>
</evidence>
<dbReference type="InterPro" id="IPR013762">
    <property type="entry name" value="Integrase-like_cat_sf"/>
</dbReference>
<dbReference type="GO" id="GO:0003677">
    <property type="term" value="F:DNA binding"/>
    <property type="evidence" value="ECO:0007669"/>
    <property type="project" value="UniProtKB-KW"/>
</dbReference>
<dbReference type="Gene3D" id="1.10.150.130">
    <property type="match status" value="1"/>
</dbReference>
<dbReference type="Pfam" id="PF00589">
    <property type="entry name" value="Phage_integrase"/>
    <property type="match status" value="1"/>
</dbReference>
<name>G8QK96_AZOOP</name>
<accession>G8QK96</accession>
<evidence type="ECO:0000256" key="1">
    <source>
        <dbReference type="ARBA" id="ARBA00022908"/>
    </source>
</evidence>
<evidence type="ECO:0000259" key="4">
    <source>
        <dbReference type="PROSITE" id="PS51898"/>
    </source>
</evidence>
<dbReference type="Gene3D" id="3.30.160.250">
    <property type="match status" value="1"/>
</dbReference>
<dbReference type="GO" id="GO:0006310">
    <property type="term" value="P:DNA recombination"/>
    <property type="evidence" value="ECO:0007669"/>
    <property type="project" value="UniProtKB-KW"/>
</dbReference>
<dbReference type="GO" id="GO:0015074">
    <property type="term" value="P:DNA integration"/>
    <property type="evidence" value="ECO:0007669"/>
    <property type="project" value="UniProtKB-KW"/>
</dbReference>
<dbReference type="InterPro" id="IPR002104">
    <property type="entry name" value="Integrase_catalytic"/>
</dbReference>
<evidence type="ECO:0000256" key="2">
    <source>
        <dbReference type="ARBA" id="ARBA00023125"/>
    </source>
</evidence>
<sequence length="389" mass="44247">MAHDTNPTLREALFMYCERISIHKKGHAQEKYRINLYCRYSIADLPIRNITSVDVATFRDERLAEINARTGRALSPATVRLDLALLSDLFRIAKNEWGICNDNPVANVRKPKLPPGRDRRLAPREERMIMRHCSQRGAHEMKAIVQLALETAMRQGEILGVCWEHINLKSRIVHLPDTKNGSKRDIPLSMEARDILAAQRVKLSGRVFSYTNNGLKSSWRSMIKRLNIPDLHFHDLRHEAISRLMERGVFNLMEVAAISGHKSLSMLKRYTHLRAQRLVRKLDAGANKGKAAVLSYLVPYPAFIEPYESQVKVTFPDFDDLHVAGPCLNSAVQQAQDALLREILVLMRQGRPIPPPNNYLELLDESRLFHLDPLATYDSLADLAEGALV</sequence>
<dbReference type="EMBL" id="CP003153">
    <property type="protein sequence ID" value="AEV25529.1"/>
    <property type="molecule type" value="Genomic_DNA"/>
</dbReference>
<dbReference type="AlphaFoldDB" id="G8QK96"/>
<dbReference type="OrthoDB" id="662444at2"/>
<dbReference type="InterPro" id="IPR035069">
    <property type="entry name" value="TTHA1013/TTHA0281-like"/>
</dbReference>
<organism evidence="5 6">
    <name type="scientific">Azospira oryzae (strain ATCC BAA-33 / DSM 13638 / PS)</name>
    <name type="common">Dechlorosoma suillum</name>
    <dbReference type="NCBI Taxonomy" id="640081"/>
    <lineage>
        <taxon>Bacteria</taxon>
        <taxon>Pseudomonadati</taxon>
        <taxon>Pseudomonadota</taxon>
        <taxon>Betaproteobacteria</taxon>
        <taxon>Rhodocyclales</taxon>
        <taxon>Rhodocyclaceae</taxon>
        <taxon>Azospira</taxon>
    </lineage>
</organism>
<feature type="domain" description="Tyr recombinase" evidence="4">
    <location>
        <begin position="116"/>
        <end position="283"/>
    </location>
</feature>
<dbReference type="SUPFAM" id="SSF143100">
    <property type="entry name" value="TTHA1013/TTHA0281-like"/>
    <property type="match status" value="1"/>
</dbReference>
<protein>
    <submittedName>
        <fullName evidence="5">Site-specific recombinase XerD</fullName>
    </submittedName>
</protein>
<keyword evidence="2" id="KW-0238">DNA-binding</keyword>
<dbReference type="eggNOG" id="COG0582">
    <property type="taxonomic scope" value="Bacteria"/>
</dbReference>
<dbReference type="CDD" id="cd00796">
    <property type="entry name" value="INT_Rci_Hp1_C"/>
    <property type="match status" value="1"/>
</dbReference>
<reference evidence="5 6" key="1">
    <citation type="journal article" date="2012" name="J. Bacteriol.">
        <title>Complete genome sequence of the anaerobic perchlorate-reducing bacterium Azospira suillum strain PS.</title>
        <authorList>
            <person name="Byrne-Bailey K.G."/>
            <person name="Coates J.D."/>
        </authorList>
    </citation>
    <scope>NUCLEOTIDE SEQUENCE [LARGE SCALE GENOMIC DNA]</scope>
    <source>
        <strain evidence="6">ATCC BAA-33 / DSM 13638 / PS</strain>
    </source>
</reference>
<dbReference type="STRING" id="640081.Dsui_1127"/>
<keyword evidence="1" id="KW-0229">DNA integration</keyword>
<dbReference type="InterPro" id="IPR050090">
    <property type="entry name" value="Tyrosine_recombinase_XerCD"/>
</dbReference>
<evidence type="ECO:0000313" key="5">
    <source>
        <dbReference type="EMBL" id="AEV25529.1"/>
    </source>
</evidence>
<dbReference type="SUPFAM" id="SSF56349">
    <property type="entry name" value="DNA breaking-rejoining enzymes"/>
    <property type="match status" value="1"/>
</dbReference>
<dbReference type="PANTHER" id="PTHR30349:SF94">
    <property type="entry name" value="INTEGRASE_RECOMBINASE HI_1414-RELATED"/>
    <property type="match status" value="1"/>
</dbReference>
<dbReference type="KEGG" id="dsu:Dsui_1127"/>
<dbReference type="Gene3D" id="1.10.443.10">
    <property type="entry name" value="Intergrase catalytic core"/>
    <property type="match status" value="1"/>
</dbReference>
<dbReference type="InterPro" id="IPR011010">
    <property type="entry name" value="DNA_brk_join_enz"/>
</dbReference>
<dbReference type="HOGENOM" id="CLU_027562_32_1_4"/>
<evidence type="ECO:0000313" key="6">
    <source>
        <dbReference type="Proteomes" id="UP000005633"/>
    </source>
</evidence>
<keyword evidence="3" id="KW-0233">DNA recombination</keyword>
<gene>
    <name evidence="5" type="ordered locus">Dsui_1127</name>
</gene>
<dbReference type="RefSeq" id="WP_014236230.1">
    <property type="nucleotide sequence ID" value="NC_016616.1"/>
</dbReference>
<dbReference type="PANTHER" id="PTHR30349">
    <property type="entry name" value="PHAGE INTEGRASE-RELATED"/>
    <property type="match status" value="1"/>
</dbReference>